<evidence type="ECO:0000313" key="3">
    <source>
        <dbReference type="Proteomes" id="UP001596461"/>
    </source>
</evidence>
<evidence type="ECO:0000256" key="1">
    <source>
        <dbReference type="SAM" id="MobiDB-lite"/>
    </source>
</evidence>
<reference evidence="2 3" key="1">
    <citation type="journal article" date="2019" name="Int. J. Syst. Evol. Microbiol.">
        <title>The Global Catalogue of Microorganisms (GCM) 10K type strain sequencing project: providing services to taxonomists for standard genome sequencing and annotation.</title>
        <authorList>
            <consortium name="The Broad Institute Genomics Platform"/>
            <consortium name="The Broad Institute Genome Sequencing Center for Infectious Disease"/>
            <person name="Wu L."/>
            <person name="Ma J."/>
        </authorList>
    </citation>
    <scope>NUCLEOTIDE SEQUENCE [LARGE SCALE GENOMIC DNA]</scope>
    <source>
        <strain evidence="2 3">DT31</strain>
    </source>
</reference>
<protein>
    <submittedName>
        <fullName evidence="2">DUF5813 family protein</fullName>
    </submittedName>
</protein>
<dbReference type="Proteomes" id="UP001596461">
    <property type="component" value="Unassembled WGS sequence"/>
</dbReference>
<dbReference type="EMBL" id="JBHTAH010000005">
    <property type="protein sequence ID" value="MFC7069633.1"/>
    <property type="molecule type" value="Genomic_DNA"/>
</dbReference>
<keyword evidence="3" id="KW-1185">Reference proteome</keyword>
<dbReference type="InterPro" id="IPR043851">
    <property type="entry name" value="DUF5813"/>
</dbReference>
<gene>
    <name evidence="2" type="ORF">ACFQL9_08270</name>
</gene>
<evidence type="ECO:0000313" key="2">
    <source>
        <dbReference type="EMBL" id="MFC7069633.1"/>
    </source>
</evidence>
<feature type="region of interest" description="Disordered" evidence="1">
    <location>
        <begin position="1"/>
        <end position="33"/>
    </location>
</feature>
<proteinExistence type="predicted"/>
<dbReference type="Pfam" id="PF19130">
    <property type="entry name" value="DUF5813"/>
    <property type="match status" value="1"/>
</dbReference>
<dbReference type="AlphaFoldDB" id="A0ABD5WD24"/>
<dbReference type="GeneID" id="81125386"/>
<comment type="caution">
    <text evidence="2">The sequence shown here is derived from an EMBL/GenBank/DDBJ whole genome shotgun (WGS) entry which is preliminary data.</text>
</comment>
<accession>A0ABD5WD24</accession>
<organism evidence="2 3">
    <name type="scientific">Halobaculum lipolyticum</name>
    <dbReference type="NCBI Taxonomy" id="3032001"/>
    <lineage>
        <taxon>Archaea</taxon>
        <taxon>Methanobacteriati</taxon>
        <taxon>Methanobacteriota</taxon>
        <taxon>Stenosarchaea group</taxon>
        <taxon>Halobacteria</taxon>
        <taxon>Halobacteriales</taxon>
        <taxon>Haloferacaceae</taxon>
        <taxon>Halobaculum</taxon>
    </lineage>
</organism>
<name>A0ABD5WD24_9EURY</name>
<sequence length="175" mass="18268">MSDTDDAGADDPVPGRLNSAVRDHDAVADDPEDGRLVVTSTPFDGRIAAAETDDGRIAFEVTVAVPTIAAVAEDEVADVVVDGWLDTFERRIDAIGDVTAAGHDLAPAVERDGDRVVVTASLRDLNERRGLNDAVAVVDFVEGTYVQGVIPGYEYGEPVSGLIGRARAAGGSDGY</sequence>
<dbReference type="RefSeq" id="WP_284030550.1">
    <property type="nucleotide sequence ID" value="NZ_CP126154.1"/>
</dbReference>